<gene>
    <name evidence="2" type="ORF">MBM_08557</name>
</gene>
<organism evidence="2 3">
    <name type="scientific">Marssonina brunnea f. sp. multigermtubi (strain MB_m1)</name>
    <name type="common">Marssonina leaf spot fungus</name>
    <dbReference type="NCBI Taxonomy" id="1072389"/>
    <lineage>
        <taxon>Eukaryota</taxon>
        <taxon>Fungi</taxon>
        <taxon>Dikarya</taxon>
        <taxon>Ascomycota</taxon>
        <taxon>Pezizomycotina</taxon>
        <taxon>Leotiomycetes</taxon>
        <taxon>Helotiales</taxon>
        <taxon>Drepanopezizaceae</taxon>
        <taxon>Drepanopeziza</taxon>
    </lineage>
</organism>
<dbReference type="Proteomes" id="UP000006753">
    <property type="component" value="Unassembled WGS sequence"/>
</dbReference>
<keyword evidence="3" id="KW-1185">Reference proteome</keyword>
<proteinExistence type="predicted"/>
<feature type="region of interest" description="Disordered" evidence="1">
    <location>
        <begin position="236"/>
        <end position="259"/>
    </location>
</feature>
<protein>
    <submittedName>
        <fullName evidence="2">Uncharacterized protein</fullName>
    </submittedName>
</protein>
<evidence type="ECO:0000313" key="3">
    <source>
        <dbReference type="Proteomes" id="UP000006753"/>
    </source>
</evidence>
<dbReference type="InParanoid" id="K1XL06"/>
<dbReference type="KEGG" id="mbe:MBM_08557"/>
<feature type="compositionally biased region" description="Basic residues" evidence="1">
    <location>
        <begin position="236"/>
        <end position="249"/>
    </location>
</feature>
<dbReference type="AlphaFoldDB" id="K1XL06"/>
<dbReference type="OrthoDB" id="3579338at2759"/>
<dbReference type="EMBL" id="JH921451">
    <property type="protein sequence ID" value="EKD13114.1"/>
    <property type="molecule type" value="Genomic_DNA"/>
</dbReference>
<accession>K1XL06</accession>
<evidence type="ECO:0000256" key="1">
    <source>
        <dbReference type="SAM" id="MobiDB-lite"/>
    </source>
</evidence>
<dbReference type="GeneID" id="18764492"/>
<sequence>MAADTQSTSSSALSAVPFLDEENWVEFLRRIDFALVNKNYLYEKILKGTRVRPTRSPSETESAFKKRLDAWDELQTQGCSFVRSRLGPTAADFAKGKGIGLTIVGDFKEHDLKKLLLVDLKERFRPKGVATFHRLQSALLALRINEFDDVTSFNNEFMRLDGQLKLLGAFTRKEEQLMQHSSGKAFLAHGKPGKLARGDKSTIICSHCKKPYHSEPECVVAHPHLKAALDKRIEKKRKDRAAKQVKLKTAKNTDSSEKTPSAVLSMLSIRGCANKTFQPAFDV</sequence>
<evidence type="ECO:0000313" key="2">
    <source>
        <dbReference type="EMBL" id="EKD13114.1"/>
    </source>
</evidence>
<name>K1XL06_MARBU</name>
<dbReference type="HOGENOM" id="CLU_983795_0_0_1"/>
<reference evidence="2 3" key="1">
    <citation type="journal article" date="2012" name="BMC Genomics">
        <title>Sequencing the genome of Marssonina brunnea reveals fungus-poplar co-evolution.</title>
        <authorList>
            <person name="Zhu S."/>
            <person name="Cao Y.-Z."/>
            <person name="Jiang C."/>
            <person name="Tan B.-Y."/>
            <person name="Wang Z."/>
            <person name="Feng S."/>
            <person name="Zhang L."/>
            <person name="Su X.-H."/>
            <person name="Brejova B."/>
            <person name="Vinar T."/>
            <person name="Xu M."/>
            <person name="Wang M.-X."/>
            <person name="Zhang S.-G."/>
            <person name="Huang M.-R."/>
            <person name="Wu R."/>
            <person name="Zhou Y."/>
        </authorList>
    </citation>
    <scope>NUCLEOTIDE SEQUENCE [LARGE SCALE GENOMIC DNA]</scope>
    <source>
        <strain evidence="2 3">MB_m1</strain>
    </source>
</reference>